<proteinExistence type="predicted"/>
<dbReference type="RefSeq" id="WP_237345196.1">
    <property type="nucleotide sequence ID" value="NZ_JABWGX010000008.1"/>
</dbReference>
<dbReference type="EMBL" id="JAUSVY010000002">
    <property type="protein sequence ID" value="MDQ0504076.1"/>
    <property type="molecule type" value="Genomic_DNA"/>
</dbReference>
<comment type="caution">
    <text evidence="3">The sequence shown here is derived from an EMBL/GenBank/DDBJ whole genome shotgun (WGS) entry which is preliminary data.</text>
</comment>
<evidence type="ECO:0000256" key="1">
    <source>
        <dbReference type="SAM" id="MobiDB-lite"/>
    </source>
</evidence>
<evidence type="ECO:0000256" key="2">
    <source>
        <dbReference type="SAM" id="Phobius"/>
    </source>
</evidence>
<keyword evidence="2" id="KW-1133">Transmembrane helix</keyword>
<dbReference type="Proteomes" id="UP001241747">
    <property type="component" value="Unassembled WGS sequence"/>
</dbReference>
<feature type="region of interest" description="Disordered" evidence="1">
    <location>
        <begin position="173"/>
        <end position="201"/>
    </location>
</feature>
<protein>
    <submittedName>
        <fullName evidence="3">MxaK protein</fullName>
    </submittedName>
</protein>
<gene>
    <name evidence="3" type="ORF">QOZ94_000850</name>
</gene>
<organism evidence="3 4">
    <name type="scientific">Xanthobacter agilis</name>
    <dbReference type="NCBI Taxonomy" id="47492"/>
    <lineage>
        <taxon>Bacteria</taxon>
        <taxon>Pseudomonadati</taxon>
        <taxon>Pseudomonadota</taxon>
        <taxon>Alphaproteobacteria</taxon>
        <taxon>Hyphomicrobiales</taxon>
        <taxon>Xanthobacteraceae</taxon>
        <taxon>Xanthobacter</taxon>
    </lineage>
</organism>
<accession>A0ABU0LAB9</accession>
<evidence type="ECO:0000313" key="4">
    <source>
        <dbReference type="Proteomes" id="UP001241747"/>
    </source>
</evidence>
<keyword evidence="2" id="KW-0812">Transmembrane</keyword>
<keyword evidence="2" id="KW-0472">Membrane</keyword>
<evidence type="ECO:0000313" key="3">
    <source>
        <dbReference type="EMBL" id="MDQ0504076.1"/>
    </source>
</evidence>
<feature type="transmembrane region" description="Helical" evidence="2">
    <location>
        <begin position="21"/>
        <end position="39"/>
    </location>
</feature>
<reference evidence="3 4" key="1">
    <citation type="submission" date="2023-07" db="EMBL/GenBank/DDBJ databases">
        <title>Genomic Encyclopedia of Type Strains, Phase IV (KMG-IV): sequencing the most valuable type-strain genomes for metagenomic binning, comparative biology and taxonomic classification.</title>
        <authorList>
            <person name="Goeker M."/>
        </authorList>
    </citation>
    <scope>NUCLEOTIDE SEQUENCE [LARGE SCALE GENOMIC DNA]</scope>
    <source>
        <strain evidence="3 4">DSM 3770</strain>
    </source>
</reference>
<name>A0ABU0LAB9_XANAG</name>
<sequence>MTLPPSVSLDPARRRWLGRRILRLALALVTLGALAALMVESLRIGAHMRDNATIAALAGGRDAPVTADAPARVLLARAHFLMVRDRLDEAQPLVDLLARKGDADIAVAGLYDMGNARLARAIDHLERSQIDPAVPEVRLAKAAYRAALTREPGFWNAKYNLDVAQRLVRDFPEIDRDPKDDPKQAPKRVWTDLPGLPKGLP</sequence>
<feature type="compositionally biased region" description="Basic and acidic residues" evidence="1">
    <location>
        <begin position="173"/>
        <end position="184"/>
    </location>
</feature>
<keyword evidence="4" id="KW-1185">Reference proteome</keyword>